<proteinExistence type="predicted"/>
<name>A0A6A6YQ45_9PEZI</name>
<reference evidence="3" key="2">
    <citation type="submission" date="2020-04" db="EMBL/GenBank/DDBJ databases">
        <authorList>
            <consortium name="NCBI Genome Project"/>
        </authorList>
    </citation>
    <scope>NUCLEOTIDE SEQUENCE</scope>
    <source>
        <strain evidence="3">CBS 304.34</strain>
    </source>
</reference>
<accession>A0A6A6YQ45</accession>
<evidence type="ECO:0000313" key="1">
    <source>
        <dbReference type="EMBL" id="KAF2810658.1"/>
    </source>
</evidence>
<keyword evidence="2" id="KW-1185">Reference proteome</keyword>
<organism evidence="1">
    <name type="scientific">Mytilinidion resinicola</name>
    <dbReference type="NCBI Taxonomy" id="574789"/>
    <lineage>
        <taxon>Eukaryota</taxon>
        <taxon>Fungi</taxon>
        <taxon>Dikarya</taxon>
        <taxon>Ascomycota</taxon>
        <taxon>Pezizomycotina</taxon>
        <taxon>Dothideomycetes</taxon>
        <taxon>Pleosporomycetidae</taxon>
        <taxon>Mytilinidiales</taxon>
        <taxon>Mytilinidiaceae</taxon>
        <taxon>Mytilinidion</taxon>
    </lineage>
</organism>
<dbReference type="RefSeq" id="XP_033577622.1">
    <property type="nucleotide sequence ID" value="XM_033723532.1"/>
</dbReference>
<protein>
    <submittedName>
        <fullName evidence="1 3">Uncharacterized protein</fullName>
    </submittedName>
</protein>
<evidence type="ECO:0000313" key="2">
    <source>
        <dbReference type="Proteomes" id="UP000504636"/>
    </source>
</evidence>
<dbReference type="EMBL" id="MU003699">
    <property type="protein sequence ID" value="KAF2810658.1"/>
    <property type="molecule type" value="Genomic_DNA"/>
</dbReference>
<reference evidence="1 3" key="1">
    <citation type="journal article" date="2020" name="Stud. Mycol.">
        <title>101 Dothideomycetes genomes: a test case for predicting lifestyles and emergence of pathogens.</title>
        <authorList>
            <person name="Haridas S."/>
            <person name="Albert R."/>
            <person name="Binder M."/>
            <person name="Bloem J."/>
            <person name="Labutti K."/>
            <person name="Salamov A."/>
            <person name="Andreopoulos B."/>
            <person name="Baker S."/>
            <person name="Barry K."/>
            <person name="Bills G."/>
            <person name="Bluhm B."/>
            <person name="Cannon C."/>
            <person name="Castanera R."/>
            <person name="Culley D."/>
            <person name="Daum C."/>
            <person name="Ezra D."/>
            <person name="Gonzalez J."/>
            <person name="Henrissat B."/>
            <person name="Kuo A."/>
            <person name="Liang C."/>
            <person name="Lipzen A."/>
            <person name="Lutzoni F."/>
            <person name="Magnuson J."/>
            <person name="Mondo S."/>
            <person name="Nolan M."/>
            <person name="Ohm R."/>
            <person name="Pangilinan J."/>
            <person name="Park H.-J."/>
            <person name="Ramirez L."/>
            <person name="Alfaro M."/>
            <person name="Sun H."/>
            <person name="Tritt A."/>
            <person name="Yoshinaga Y."/>
            <person name="Zwiers L.-H."/>
            <person name="Turgeon B."/>
            <person name="Goodwin S."/>
            <person name="Spatafora J."/>
            <person name="Crous P."/>
            <person name="Grigoriev I."/>
        </authorList>
    </citation>
    <scope>NUCLEOTIDE SEQUENCE</scope>
    <source>
        <strain evidence="1 3">CBS 304.34</strain>
    </source>
</reference>
<evidence type="ECO:0000313" key="3">
    <source>
        <dbReference type="RefSeq" id="XP_033577622.1"/>
    </source>
</evidence>
<dbReference type="GeneID" id="54464425"/>
<sequence>MSNRQTRVSDRTPASTAEPTAIPLVDSAVASAVALEAITTVPLVSLPAKRKRVKTARALASLFPSPTPPPPPIAITCRSKALKWSDNIVIAMYNGLLKGVNMGLRAQSGYYSRCWQIAIKRV</sequence>
<dbReference type="Proteomes" id="UP000504636">
    <property type="component" value="Unplaced"/>
</dbReference>
<dbReference type="AlphaFoldDB" id="A0A6A6YQ45"/>
<gene>
    <name evidence="1 3" type="ORF">BDZ99DRAFT_497657</name>
</gene>
<reference evidence="3" key="3">
    <citation type="submission" date="2025-04" db="UniProtKB">
        <authorList>
            <consortium name="RefSeq"/>
        </authorList>
    </citation>
    <scope>IDENTIFICATION</scope>
    <source>
        <strain evidence="3">CBS 304.34</strain>
    </source>
</reference>